<feature type="domain" description="DUF5597" evidence="5">
    <location>
        <begin position="411"/>
        <end position="547"/>
    </location>
</feature>
<dbReference type="Pfam" id="PF02449">
    <property type="entry name" value="Glyco_hydro_42"/>
    <property type="match status" value="1"/>
</dbReference>
<dbReference type="InterPro" id="IPR013529">
    <property type="entry name" value="Glyco_hydro_42_N"/>
</dbReference>
<protein>
    <recommendedName>
        <fullName evidence="8">Glycoside hydrolase family 35 protein</fullName>
    </recommendedName>
</protein>
<dbReference type="Gene3D" id="2.60.220.20">
    <property type="entry name" value="putative beta-Galactosidase from caulobacter crescentus"/>
    <property type="match status" value="1"/>
</dbReference>
<evidence type="ECO:0000256" key="3">
    <source>
        <dbReference type="SAM" id="MobiDB-lite"/>
    </source>
</evidence>
<sequence length="586" mass="64329">MASLSTLVSSGDPQSYPNHPHLRNVGPGTTQLFVDGKPFLILGGELHNSSLSSAHYMAEHWARLRDKGHINTLLGSITWEAIEPVEGAFDFAELDKVVLDARQHGLRLVLLWFGSYKNGMSTYVPRWIKTDHKRFPRCHVLKAGGVKQTVEAVSPFSCEVLDADARAFSVLMTHIRELDEEHSTVIMVQVENEPGLLGDSRDRSAVANQEFEKPVPVELLKYLASSSTHIAFQERFRAIPDGGQHSWEDVFGKGTPANEAFMAHHISKFVSHVAAAGKRAYPLPMYTNAWLNADRTSYGKVPQSGGGGGAGAVSGGISAGSYPSGGAVPHMLDIWRHNCEAVLDFFSPDIYTSDYLLCLRDYQIAHSSNILFVPEQRRDAYGCRRLWPAYARGALGCSPFGIDTADFGVVDREYKLLSQIQHLLLTTTPRDRLGFFFDEEHEVRMEQERGGGPSPEIWVHRLGSVEVCVRRAFVFGKTGPGGGMIIHLGGLKFIVAGYGFNVTFSDPSHDATFVGLLSVIEKQALASGELATLRLLNGDETRAGNSVNMPNENPDYGNNPIPVTIPARTGLAEVEIYMLYESSADI</sequence>
<dbReference type="Pfam" id="PF18120">
    <property type="entry name" value="DUF5597"/>
    <property type="match status" value="1"/>
</dbReference>
<dbReference type="InterPro" id="IPR040719">
    <property type="entry name" value="DUF5597"/>
</dbReference>
<feature type="compositionally biased region" description="Polar residues" evidence="3">
    <location>
        <begin position="1"/>
        <end position="17"/>
    </location>
</feature>
<proteinExistence type="predicted"/>
<accession>A0ABR3YYN7</accession>
<evidence type="ECO:0000256" key="2">
    <source>
        <dbReference type="ARBA" id="ARBA00023295"/>
    </source>
</evidence>
<reference evidence="6 7" key="1">
    <citation type="journal article" date="2024" name="IMA Fungus">
        <title>IMA Genome - F19 : A genome assembly and annotation guide to empower mycologists, including annotated draft genome sequences of Ceratocystis pirilliformis, Diaporthe australafricana, Fusarium ophioides, Paecilomyces lecythidis, and Sporothrix stenoceras.</title>
        <authorList>
            <person name="Aylward J."/>
            <person name="Wilson A.M."/>
            <person name="Visagie C.M."/>
            <person name="Spraker J."/>
            <person name="Barnes I."/>
            <person name="Buitendag C."/>
            <person name="Ceriani C."/>
            <person name="Del Mar Angel L."/>
            <person name="du Plessis D."/>
            <person name="Fuchs T."/>
            <person name="Gasser K."/>
            <person name="Kramer D."/>
            <person name="Li W."/>
            <person name="Munsamy K."/>
            <person name="Piso A."/>
            <person name="Price J.L."/>
            <person name="Sonnekus B."/>
            <person name="Thomas C."/>
            <person name="van der Nest A."/>
            <person name="van Dijk A."/>
            <person name="van Heerden A."/>
            <person name="van Vuuren N."/>
            <person name="Yilmaz N."/>
            <person name="Duong T.A."/>
            <person name="van der Merwe N.A."/>
            <person name="Wingfield M.J."/>
            <person name="Wingfield B.D."/>
        </authorList>
    </citation>
    <scope>NUCLEOTIDE SEQUENCE [LARGE SCALE GENOMIC DNA]</scope>
    <source>
        <strain evidence="6 7">CMW 5346</strain>
    </source>
</reference>
<keyword evidence="7" id="KW-1185">Reference proteome</keyword>
<evidence type="ECO:0000259" key="5">
    <source>
        <dbReference type="Pfam" id="PF18120"/>
    </source>
</evidence>
<feature type="domain" description="Glycoside hydrolase family 42 N-terminal" evidence="4">
    <location>
        <begin position="66"/>
        <end position="212"/>
    </location>
</feature>
<evidence type="ECO:0008006" key="8">
    <source>
        <dbReference type="Google" id="ProtNLM"/>
    </source>
</evidence>
<keyword evidence="2" id="KW-0326">Glycosidase</keyword>
<name>A0ABR3YYN7_9PEZI</name>
<gene>
    <name evidence="6" type="ORF">Sste5346_006311</name>
</gene>
<dbReference type="Proteomes" id="UP001583186">
    <property type="component" value="Unassembled WGS sequence"/>
</dbReference>
<dbReference type="EMBL" id="JAWCUI010000037">
    <property type="protein sequence ID" value="KAL1893483.1"/>
    <property type="molecule type" value="Genomic_DNA"/>
</dbReference>
<evidence type="ECO:0000313" key="7">
    <source>
        <dbReference type="Proteomes" id="UP001583186"/>
    </source>
</evidence>
<organism evidence="6 7">
    <name type="scientific">Sporothrix stenoceras</name>
    <dbReference type="NCBI Taxonomy" id="5173"/>
    <lineage>
        <taxon>Eukaryota</taxon>
        <taxon>Fungi</taxon>
        <taxon>Dikarya</taxon>
        <taxon>Ascomycota</taxon>
        <taxon>Pezizomycotina</taxon>
        <taxon>Sordariomycetes</taxon>
        <taxon>Sordariomycetidae</taxon>
        <taxon>Ophiostomatales</taxon>
        <taxon>Ophiostomataceae</taxon>
        <taxon>Sporothrix</taxon>
    </lineage>
</organism>
<evidence type="ECO:0000313" key="6">
    <source>
        <dbReference type="EMBL" id="KAL1893483.1"/>
    </source>
</evidence>
<evidence type="ECO:0000256" key="1">
    <source>
        <dbReference type="ARBA" id="ARBA00022801"/>
    </source>
</evidence>
<feature type="region of interest" description="Disordered" evidence="3">
    <location>
        <begin position="1"/>
        <end position="22"/>
    </location>
</feature>
<evidence type="ECO:0000259" key="4">
    <source>
        <dbReference type="Pfam" id="PF02449"/>
    </source>
</evidence>
<keyword evidence="1" id="KW-0378">Hydrolase</keyword>
<dbReference type="SUPFAM" id="SSF51445">
    <property type="entry name" value="(Trans)glycosidases"/>
    <property type="match status" value="1"/>
</dbReference>
<comment type="caution">
    <text evidence="6">The sequence shown here is derived from an EMBL/GenBank/DDBJ whole genome shotgun (WGS) entry which is preliminary data.</text>
</comment>
<dbReference type="Gene3D" id="3.20.20.80">
    <property type="entry name" value="Glycosidases"/>
    <property type="match status" value="1"/>
</dbReference>
<dbReference type="InterPro" id="IPR017853">
    <property type="entry name" value="GH"/>
</dbReference>